<gene>
    <name evidence="2" type="ORF">PN36_26325</name>
</gene>
<keyword evidence="3" id="KW-1185">Reference proteome</keyword>
<comment type="caution">
    <text evidence="2">The sequence shown here is derived from an EMBL/GenBank/DDBJ whole genome shotgun (WGS) entry which is preliminary data.</text>
</comment>
<dbReference type="Pfam" id="PF14491">
    <property type="entry name" value="DUF4435"/>
    <property type="match status" value="1"/>
</dbReference>
<name>A0A4E0R028_9GAMM</name>
<evidence type="ECO:0000313" key="3">
    <source>
        <dbReference type="Proteomes" id="UP000030428"/>
    </source>
</evidence>
<sequence length="248" mass="28472">MPQTSPITADELVATLSHTTLPTILVEGKYDMTIYRWLENRIGLPNTDILPCGGRNNLLAVYNRKSEFPHLKTAFLADQDMWLFTAIPATYVDIVWTKGYSIENDIYAGATLEELLDKDERNDFKKVLESVIEWFAFEVEQYRAGKEHQVDFHINKIVKLGETGMSANLIAVRGFQSPSQNTLSEIQSEYKLKVRGKILFELLTRYLSATKRKPKHSTQALYEIGIKLVEKPVYMERLVRLLNKALEN</sequence>
<dbReference type="Proteomes" id="UP000030428">
    <property type="component" value="Unassembled WGS sequence"/>
</dbReference>
<reference evidence="2 3" key="1">
    <citation type="journal article" date="2016" name="Front. Microbiol.">
        <title>Single-Cell (Meta-)Genomics of a Dimorphic Candidatus Thiomargarita nelsonii Reveals Genomic Plasticity.</title>
        <authorList>
            <person name="Flood B.E."/>
            <person name="Fliss P."/>
            <person name="Jones D.S."/>
            <person name="Dick G.J."/>
            <person name="Jain S."/>
            <person name="Kaster A.K."/>
            <person name="Winkel M."/>
            <person name="Mussmann M."/>
            <person name="Bailey J."/>
        </authorList>
    </citation>
    <scope>NUCLEOTIDE SEQUENCE [LARGE SCALE GENOMIC DNA]</scope>
    <source>
        <strain evidence="2">Hydrate Ridge</strain>
    </source>
</reference>
<organism evidence="2 3">
    <name type="scientific">Candidatus Thiomargarita nelsonii</name>
    <dbReference type="NCBI Taxonomy" id="1003181"/>
    <lineage>
        <taxon>Bacteria</taxon>
        <taxon>Pseudomonadati</taxon>
        <taxon>Pseudomonadota</taxon>
        <taxon>Gammaproteobacteria</taxon>
        <taxon>Thiotrichales</taxon>
        <taxon>Thiotrichaceae</taxon>
        <taxon>Thiomargarita</taxon>
    </lineage>
</organism>
<dbReference type="EMBL" id="JSZA02000153">
    <property type="protein sequence ID" value="TGO02361.1"/>
    <property type="molecule type" value="Genomic_DNA"/>
</dbReference>
<protein>
    <recommendedName>
        <fullName evidence="1">DUF4435 domain-containing protein</fullName>
    </recommendedName>
</protein>
<accession>A0A4E0R028</accession>
<dbReference type="AlphaFoldDB" id="A0A4E0R028"/>
<proteinExistence type="predicted"/>
<dbReference type="InterPro" id="IPR029492">
    <property type="entry name" value="DUF4435"/>
</dbReference>
<evidence type="ECO:0000313" key="2">
    <source>
        <dbReference type="EMBL" id="TGO02361.1"/>
    </source>
</evidence>
<evidence type="ECO:0000259" key="1">
    <source>
        <dbReference type="Pfam" id="PF14491"/>
    </source>
</evidence>
<feature type="domain" description="DUF4435" evidence="1">
    <location>
        <begin position="24"/>
        <end position="154"/>
    </location>
</feature>